<evidence type="ECO:0008006" key="5">
    <source>
        <dbReference type="Google" id="ProtNLM"/>
    </source>
</evidence>
<name>A0ABS0VSN1_9CORY</name>
<protein>
    <recommendedName>
        <fullName evidence="5">TrbL/VirB6 plasmid conjugal transfer protein</fullName>
    </recommendedName>
</protein>
<evidence type="ECO:0000313" key="3">
    <source>
        <dbReference type="EMBL" id="MBI8999747.1"/>
    </source>
</evidence>
<evidence type="ECO:0000256" key="2">
    <source>
        <dbReference type="SAM" id="SignalP"/>
    </source>
</evidence>
<organism evidence="3 4">
    <name type="scientific">Corynebacterium marambiense</name>
    <dbReference type="NCBI Taxonomy" id="2765364"/>
    <lineage>
        <taxon>Bacteria</taxon>
        <taxon>Bacillati</taxon>
        <taxon>Actinomycetota</taxon>
        <taxon>Actinomycetes</taxon>
        <taxon>Mycobacteriales</taxon>
        <taxon>Corynebacteriaceae</taxon>
        <taxon>Corynebacterium</taxon>
    </lineage>
</organism>
<feature type="chain" id="PRO_5045480245" description="TrbL/VirB6 plasmid conjugal transfer protein" evidence="2">
    <location>
        <begin position="28"/>
        <end position="342"/>
    </location>
</feature>
<feature type="transmembrane region" description="Helical" evidence="1">
    <location>
        <begin position="196"/>
        <end position="218"/>
    </location>
</feature>
<dbReference type="EMBL" id="JAEIOT010000004">
    <property type="protein sequence ID" value="MBI8999747.1"/>
    <property type="molecule type" value="Genomic_DNA"/>
</dbReference>
<dbReference type="RefSeq" id="WP_198735175.1">
    <property type="nucleotide sequence ID" value="NZ_JAEIOT010000004.1"/>
</dbReference>
<feature type="signal peptide" evidence="2">
    <location>
        <begin position="1"/>
        <end position="27"/>
    </location>
</feature>
<comment type="caution">
    <text evidence="3">The sequence shown here is derived from an EMBL/GenBank/DDBJ whole genome shotgun (WGS) entry which is preliminary data.</text>
</comment>
<sequence>MSTINRSLAAVAAVVMALLIAVSPALAQDAAPVKNGEKFAATMESCEEFMGKADTFIQGEDIANKGGLAGNITKGLRYVECGALAAAAHPVDAVKGAKDKVSGFWNDPIGKFTRALMEGNTETMQSVMTFWMSYSSTSLGGADLGENIEGVRNIVLAVAGFALIASFIVGGARLAASRRSGLQDGLEDMGEVIGRWLIFSACIPVIVPGALMASDIVADEIMKQFGATSPETFVNLTSLEGTPYGPVVMLLLAGISLAGSVMQLVALVIRVLVLPLAVGLAPLFAALSFTDTGRNGLNHLVAYMIAAIAFKPVSALLYAVVLWNVSRTGTDGSLGGDRHGGD</sequence>
<feature type="transmembrane region" description="Helical" evidence="1">
    <location>
        <begin position="271"/>
        <end position="289"/>
    </location>
</feature>
<keyword evidence="1" id="KW-1133">Transmembrane helix</keyword>
<accession>A0ABS0VSN1</accession>
<feature type="transmembrane region" description="Helical" evidence="1">
    <location>
        <begin position="301"/>
        <end position="323"/>
    </location>
</feature>
<keyword evidence="1" id="KW-0472">Membrane</keyword>
<keyword evidence="1" id="KW-0812">Transmembrane</keyword>
<keyword evidence="2" id="KW-0732">Signal</keyword>
<feature type="transmembrane region" description="Helical" evidence="1">
    <location>
        <begin position="244"/>
        <end position="264"/>
    </location>
</feature>
<feature type="transmembrane region" description="Helical" evidence="1">
    <location>
        <begin position="154"/>
        <end position="175"/>
    </location>
</feature>
<gene>
    <name evidence="3" type="ORF">JDV76_01985</name>
</gene>
<keyword evidence="4" id="KW-1185">Reference proteome</keyword>
<evidence type="ECO:0000256" key="1">
    <source>
        <dbReference type="SAM" id="Phobius"/>
    </source>
</evidence>
<proteinExistence type="predicted"/>
<dbReference type="Proteomes" id="UP000625574">
    <property type="component" value="Unassembled WGS sequence"/>
</dbReference>
<evidence type="ECO:0000313" key="4">
    <source>
        <dbReference type="Proteomes" id="UP000625574"/>
    </source>
</evidence>
<reference evidence="3 4" key="1">
    <citation type="submission" date="2020-12" db="EMBL/GenBank/DDBJ databases">
        <title>Genome public.</title>
        <authorList>
            <person name="Sun Q."/>
        </authorList>
    </citation>
    <scope>NUCLEOTIDE SEQUENCE [LARGE SCALE GENOMIC DNA]</scope>
    <source>
        <strain evidence="3 4">CCM 8864</strain>
    </source>
</reference>